<feature type="signal peptide" evidence="1">
    <location>
        <begin position="1"/>
        <end position="18"/>
    </location>
</feature>
<evidence type="ECO:0000259" key="2">
    <source>
        <dbReference type="Pfam" id="PF13474"/>
    </source>
</evidence>
<dbReference type="InterPro" id="IPR037401">
    <property type="entry name" value="SnoaL-like"/>
</dbReference>
<organism evidence="3 4">
    <name type="scientific">SAR86 cluster bacterium</name>
    <dbReference type="NCBI Taxonomy" id="2030880"/>
    <lineage>
        <taxon>Bacteria</taxon>
        <taxon>Pseudomonadati</taxon>
        <taxon>Pseudomonadota</taxon>
        <taxon>Gammaproteobacteria</taxon>
        <taxon>SAR86 cluster</taxon>
    </lineage>
</organism>
<accession>A0A937M1D3</accession>
<keyword evidence="1" id="KW-0732">Signal</keyword>
<evidence type="ECO:0000256" key="1">
    <source>
        <dbReference type="SAM" id="SignalP"/>
    </source>
</evidence>
<dbReference type="EMBL" id="JADHSG010000004">
    <property type="protein sequence ID" value="MBL6903314.1"/>
    <property type="molecule type" value="Genomic_DNA"/>
</dbReference>
<proteinExistence type="predicted"/>
<evidence type="ECO:0000313" key="4">
    <source>
        <dbReference type="Proteomes" id="UP000705230"/>
    </source>
</evidence>
<dbReference type="AlphaFoldDB" id="A0A937M1D3"/>
<name>A0A937M1D3_9GAMM</name>
<feature type="chain" id="PRO_5037750400" evidence="1">
    <location>
        <begin position="19"/>
        <end position="159"/>
    </location>
</feature>
<evidence type="ECO:0000313" key="3">
    <source>
        <dbReference type="EMBL" id="MBL6903314.1"/>
    </source>
</evidence>
<protein>
    <submittedName>
        <fullName evidence="3">Nuclear transport factor 2 family protein</fullName>
    </submittedName>
</protein>
<dbReference type="Gene3D" id="3.10.450.50">
    <property type="match status" value="1"/>
</dbReference>
<dbReference type="Proteomes" id="UP000705230">
    <property type="component" value="Unassembled WGS sequence"/>
</dbReference>
<dbReference type="SUPFAM" id="SSF54427">
    <property type="entry name" value="NTF2-like"/>
    <property type="match status" value="1"/>
</dbReference>
<reference evidence="3" key="1">
    <citation type="submission" date="2020-10" db="EMBL/GenBank/DDBJ databases">
        <title>Microbiome of the Black Sea water column analyzed by genome centric metagenomics.</title>
        <authorList>
            <person name="Cabello-Yeves P.J."/>
            <person name="Callieri C."/>
            <person name="Picazo A."/>
            <person name="Mehrshad M."/>
            <person name="Haro-Moreno J.M."/>
            <person name="Roda-Garcia J."/>
            <person name="Dzembekova N."/>
            <person name="Slabakova V."/>
            <person name="Slabakova N."/>
            <person name="Moncheva S."/>
            <person name="Rodriguez-Valera F."/>
        </authorList>
    </citation>
    <scope>NUCLEOTIDE SEQUENCE</scope>
    <source>
        <strain evidence="3">BS30m-G43</strain>
    </source>
</reference>
<comment type="caution">
    <text evidence="3">The sequence shown here is derived from an EMBL/GenBank/DDBJ whole genome shotgun (WGS) entry which is preliminary data.</text>
</comment>
<feature type="domain" description="SnoaL-like" evidence="2">
    <location>
        <begin position="28"/>
        <end position="146"/>
    </location>
</feature>
<gene>
    <name evidence="3" type="ORF">ISR29_03840</name>
</gene>
<dbReference type="Pfam" id="PF13474">
    <property type="entry name" value="SnoaL_3"/>
    <property type="match status" value="1"/>
</dbReference>
<sequence>MKNLSIILGLLFITSVSADGHMQSEKEVLSALNKYFDARNAEDYDTVVALTSKTGSLDTNSDGSFHKPNNVMTAEDWENSSQGGVTKVHYAEATQISKDVVHVRFYSEGMVFSGEKASDYRTRVTMNWIKENGSWVMRSAHYSPAAYGGVHKTQQADFD</sequence>
<dbReference type="InterPro" id="IPR032710">
    <property type="entry name" value="NTF2-like_dom_sf"/>
</dbReference>